<organism evidence="2 3">
    <name type="scientific">Microdochium bolleyi</name>
    <dbReference type="NCBI Taxonomy" id="196109"/>
    <lineage>
        <taxon>Eukaryota</taxon>
        <taxon>Fungi</taxon>
        <taxon>Dikarya</taxon>
        <taxon>Ascomycota</taxon>
        <taxon>Pezizomycotina</taxon>
        <taxon>Sordariomycetes</taxon>
        <taxon>Xylariomycetidae</taxon>
        <taxon>Xylariales</taxon>
        <taxon>Microdochiaceae</taxon>
        <taxon>Microdochium</taxon>
    </lineage>
</organism>
<accession>A0A136IQY8</accession>
<name>A0A136IQY8_9PEZI</name>
<reference evidence="3" key="1">
    <citation type="submission" date="2016-02" db="EMBL/GenBank/DDBJ databases">
        <title>Draft genome sequence of Microdochium bolleyi, a fungal endophyte of beachgrass.</title>
        <authorList>
            <consortium name="DOE Joint Genome Institute"/>
            <person name="David A.S."/>
            <person name="May G."/>
            <person name="Haridas S."/>
            <person name="Lim J."/>
            <person name="Wang M."/>
            <person name="Labutti K."/>
            <person name="Lipzen A."/>
            <person name="Barry K."/>
            <person name="Grigoriev I.V."/>
        </authorList>
    </citation>
    <scope>NUCLEOTIDE SEQUENCE [LARGE SCALE GENOMIC DNA]</scope>
    <source>
        <strain evidence="3">J235TASD1</strain>
    </source>
</reference>
<evidence type="ECO:0000256" key="1">
    <source>
        <dbReference type="SAM" id="SignalP"/>
    </source>
</evidence>
<feature type="signal peptide" evidence="1">
    <location>
        <begin position="1"/>
        <end position="16"/>
    </location>
</feature>
<dbReference type="OrthoDB" id="3679184at2759"/>
<protein>
    <recommendedName>
        <fullName evidence="4">Hypersensitive response-inducing protein</fullName>
    </recommendedName>
</protein>
<keyword evidence="3" id="KW-1185">Reference proteome</keyword>
<gene>
    <name evidence="2" type="ORF">Micbo1qcDRAFT_167672</name>
</gene>
<dbReference type="InParanoid" id="A0A136IQY8"/>
<sequence>MKFSAVTLFAATAAAAAIKRQDNIVFDVTDFQASCVPHSAQCNYSFKVKQHASMETEGVDCAATGIADAGNTLPAIQEGTCDQSSRTWKIVKSTDGLALFVTQPVTPLSNITGVHQINNSELEVTTPENPNGAVQRYAGAAEFPLRRPDYE</sequence>
<evidence type="ECO:0008006" key="4">
    <source>
        <dbReference type="Google" id="ProtNLM"/>
    </source>
</evidence>
<evidence type="ECO:0000313" key="3">
    <source>
        <dbReference type="Proteomes" id="UP000070501"/>
    </source>
</evidence>
<proteinExistence type="predicted"/>
<dbReference type="EMBL" id="KQ964263">
    <property type="protein sequence ID" value="KXJ87318.1"/>
    <property type="molecule type" value="Genomic_DNA"/>
</dbReference>
<evidence type="ECO:0000313" key="2">
    <source>
        <dbReference type="EMBL" id="KXJ87318.1"/>
    </source>
</evidence>
<feature type="chain" id="PRO_5007292979" description="Hypersensitive response-inducing protein" evidence="1">
    <location>
        <begin position="17"/>
        <end position="151"/>
    </location>
</feature>
<keyword evidence="1" id="KW-0732">Signal</keyword>
<dbReference type="AlphaFoldDB" id="A0A136IQY8"/>
<dbReference type="Proteomes" id="UP000070501">
    <property type="component" value="Unassembled WGS sequence"/>
</dbReference>